<proteinExistence type="predicted"/>
<evidence type="ECO:0000313" key="1">
    <source>
        <dbReference type="EMBL" id="KAA8580200.1"/>
    </source>
</evidence>
<name>A0A5J5CIZ5_9PERO</name>
<keyword evidence="2" id="KW-1185">Reference proteome</keyword>
<sequence>MHFHEDASATTDFWEKFFIFEYFIHNAVFRNKTDKTLKRMPSGAVEMEQSDTFASIKTSFLIH</sequence>
<dbReference type="EMBL" id="VOFY01000023">
    <property type="protein sequence ID" value="KAA8580200.1"/>
    <property type="molecule type" value="Genomic_DNA"/>
</dbReference>
<dbReference type="Proteomes" id="UP000327493">
    <property type="component" value="Chromosome 23"/>
</dbReference>
<organism evidence="1 2">
    <name type="scientific">Etheostoma spectabile</name>
    <name type="common">orangethroat darter</name>
    <dbReference type="NCBI Taxonomy" id="54343"/>
    <lineage>
        <taxon>Eukaryota</taxon>
        <taxon>Metazoa</taxon>
        <taxon>Chordata</taxon>
        <taxon>Craniata</taxon>
        <taxon>Vertebrata</taxon>
        <taxon>Euteleostomi</taxon>
        <taxon>Actinopterygii</taxon>
        <taxon>Neopterygii</taxon>
        <taxon>Teleostei</taxon>
        <taxon>Neoteleostei</taxon>
        <taxon>Acanthomorphata</taxon>
        <taxon>Eupercaria</taxon>
        <taxon>Perciformes</taxon>
        <taxon>Percoidei</taxon>
        <taxon>Percidae</taxon>
        <taxon>Etheostomatinae</taxon>
        <taxon>Etheostoma</taxon>
    </lineage>
</organism>
<reference evidence="1 2" key="1">
    <citation type="submission" date="2019-08" db="EMBL/GenBank/DDBJ databases">
        <title>A chromosome-level genome assembly, high-density linkage maps, and genome scans reveal the genomic architecture of hybrid incompatibilities underlying speciation via character displacement in darters (Percidae: Etheostominae).</title>
        <authorList>
            <person name="Moran R.L."/>
            <person name="Catchen J.M."/>
            <person name="Fuller R.C."/>
        </authorList>
    </citation>
    <scope>NUCLEOTIDE SEQUENCE [LARGE SCALE GENOMIC DNA]</scope>
    <source>
        <strain evidence="1">EspeVRDwgs_2016</strain>
        <tissue evidence="1">Muscle</tissue>
    </source>
</reference>
<evidence type="ECO:0000313" key="2">
    <source>
        <dbReference type="Proteomes" id="UP000327493"/>
    </source>
</evidence>
<protein>
    <submittedName>
        <fullName evidence="1">Uncharacterized protein</fullName>
    </submittedName>
</protein>
<gene>
    <name evidence="1" type="ORF">FQN60_005735</name>
</gene>
<accession>A0A5J5CIZ5</accession>
<comment type="caution">
    <text evidence="1">The sequence shown here is derived from an EMBL/GenBank/DDBJ whole genome shotgun (WGS) entry which is preliminary data.</text>
</comment>
<feature type="non-terminal residue" evidence="1">
    <location>
        <position position="63"/>
    </location>
</feature>
<dbReference type="AlphaFoldDB" id="A0A5J5CIZ5"/>